<feature type="compositionally biased region" description="Low complexity" evidence="1">
    <location>
        <begin position="84"/>
        <end position="93"/>
    </location>
</feature>
<evidence type="ECO:0000313" key="4">
    <source>
        <dbReference type="Proteomes" id="UP001152321"/>
    </source>
</evidence>
<dbReference type="Gene3D" id="2.60.40.10">
    <property type="entry name" value="Immunoglobulins"/>
    <property type="match status" value="1"/>
</dbReference>
<feature type="region of interest" description="Disordered" evidence="1">
    <location>
        <begin position="43"/>
        <end position="121"/>
    </location>
</feature>
<keyword evidence="2" id="KW-0732">Signal</keyword>
<comment type="caution">
    <text evidence="3">The sequence shown here is derived from an EMBL/GenBank/DDBJ whole genome shotgun (WGS) entry which is preliminary data.</text>
</comment>
<reference evidence="3" key="1">
    <citation type="submission" date="2022-08" db="EMBL/GenBank/DDBJ databases">
        <title>Novel Bdellovibrio Species Isolated from Svalbard: Designation Bdellovibrio svalbardensis.</title>
        <authorList>
            <person name="Mitchell R.J."/>
            <person name="Choi S.Y."/>
        </authorList>
    </citation>
    <scope>NUCLEOTIDE SEQUENCE</scope>
    <source>
        <strain evidence="3">PAP01</strain>
    </source>
</reference>
<feature type="compositionally biased region" description="Gly residues" evidence="1">
    <location>
        <begin position="94"/>
        <end position="121"/>
    </location>
</feature>
<dbReference type="RefSeq" id="WP_277578536.1">
    <property type="nucleotide sequence ID" value="NZ_JANRMI010000003.1"/>
</dbReference>
<feature type="compositionally biased region" description="Low complexity" evidence="1">
    <location>
        <begin position="43"/>
        <end position="61"/>
    </location>
</feature>
<feature type="chain" id="PRO_5047452400" evidence="2">
    <location>
        <begin position="34"/>
        <end position="343"/>
    </location>
</feature>
<feature type="compositionally biased region" description="Polar residues" evidence="1">
    <location>
        <begin position="62"/>
        <end position="72"/>
    </location>
</feature>
<feature type="signal peptide" evidence="2">
    <location>
        <begin position="1"/>
        <end position="33"/>
    </location>
</feature>
<dbReference type="Proteomes" id="UP001152321">
    <property type="component" value="Unassembled WGS sequence"/>
</dbReference>
<evidence type="ECO:0000256" key="1">
    <source>
        <dbReference type="SAM" id="MobiDB-lite"/>
    </source>
</evidence>
<accession>A0ABT6DJL7</accession>
<proteinExistence type="predicted"/>
<name>A0ABT6DJL7_9BACT</name>
<organism evidence="3 4">
    <name type="scientific">Bdellovibrio svalbardensis</name>
    <dbReference type="NCBI Taxonomy" id="2972972"/>
    <lineage>
        <taxon>Bacteria</taxon>
        <taxon>Pseudomonadati</taxon>
        <taxon>Bdellovibrionota</taxon>
        <taxon>Bdellovibrionia</taxon>
        <taxon>Bdellovibrionales</taxon>
        <taxon>Pseudobdellovibrionaceae</taxon>
        <taxon>Bdellovibrio</taxon>
    </lineage>
</organism>
<protein>
    <submittedName>
        <fullName evidence="3">Immunoglobulin domain-containing protein</fullName>
    </submittedName>
</protein>
<evidence type="ECO:0000313" key="3">
    <source>
        <dbReference type="EMBL" id="MDG0817060.1"/>
    </source>
</evidence>
<keyword evidence="4" id="KW-1185">Reference proteome</keyword>
<dbReference type="InterPro" id="IPR036179">
    <property type="entry name" value="Ig-like_dom_sf"/>
</dbReference>
<dbReference type="InterPro" id="IPR013783">
    <property type="entry name" value="Ig-like_fold"/>
</dbReference>
<feature type="compositionally biased region" description="Gly residues" evidence="1">
    <location>
        <begin position="74"/>
        <end position="83"/>
    </location>
</feature>
<dbReference type="SUPFAM" id="SSF48726">
    <property type="entry name" value="Immunoglobulin"/>
    <property type="match status" value="1"/>
</dbReference>
<evidence type="ECO:0000256" key="2">
    <source>
        <dbReference type="SAM" id="SignalP"/>
    </source>
</evidence>
<gene>
    <name evidence="3" type="ORF">NWE73_11830</name>
</gene>
<sequence>MSARFLKRNRKLGAMAATIAAMTVTIVSFQNCAPPANCGSSSSGCSTDSSSTSGSGSTGSSAKSPYQNNSNLVIGGGGSGGTSTSGSGSSGTIVVGGGGSSGSGSSTGGSTSSGGGTGTIVVGGGGATSGNALSIAKQPQSLSVYEKADFNFEVSVTGGKYPYTYQWYKDGSPVTSGLGTYAFYMDNADRWAKEGVYSVTVKDATGSAVTSQSVRLGIIEPTTGCAAGSYFTYTNGNYDQAYGYFPQYFDGPRGKFIIHSSYDTMNLLYQFAGYAGLKSWSFPALAHLGKATLSCEETIPRIQSPTNCYAYTGIVTFECHNNKLKMISNTCVRGAYECGGGGR</sequence>
<dbReference type="EMBL" id="JANRMI010000003">
    <property type="protein sequence ID" value="MDG0817060.1"/>
    <property type="molecule type" value="Genomic_DNA"/>
</dbReference>